<dbReference type="AlphaFoldDB" id="A0A351R8U8"/>
<feature type="transmembrane region" description="Helical" evidence="5">
    <location>
        <begin position="43"/>
        <end position="61"/>
    </location>
</feature>
<evidence type="ECO:0000256" key="4">
    <source>
        <dbReference type="ARBA" id="ARBA00023136"/>
    </source>
</evidence>
<evidence type="ECO:0000313" key="7">
    <source>
        <dbReference type="EMBL" id="HBA08469.1"/>
    </source>
</evidence>
<proteinExistence type="predicted"/>
<evidence type="ECO:0000256" key="2">
    <source>
        <dbReference type="ARBA" id="ARBA00022692"/>
    </source>
</evidence>
<feature type="domain" description="HemY N-terminal" evidence="6">
    <location>
        <begin position="28"/>
        <end position="132"/>
    </location>
</feature>
<dbReference type="InterPro" id="IPR010817">
    <property type="entry name" value="HemY_N"/>
</dbReference>
<sequence length="140" mass="16197">MLKNRFFWWALTLFGIILILWLASNNQGYVLIIRSPYRIQISFNFFLVVFVLSVFGLHHLLRFLRFLRHLPAIRKNKKESLRLKAGNTALLEGMHALAEGDFEKAEAAAKLAQDLIQNSDLETLIQKLAAEKNKQSLLFK</sequence>
<reference evidence="7 8" key="1">
    <citation type="journal article" date="2018" name="Nat. Biotechnol.">
        <title>A standardized bacterial taxonomy based on genome phylogeny substantially revises the tree of life.</title>
        <authorList>
            <person name="Parks D.H."/>
            <person name="Chuvochina M."/>
            <person name="Waite D.W."/>
            <person name="Rinke C."/>
            <person name="Skarshewski A."/>
            <person name="Chaumeil P.A."/>
            <person name="Hugenholtz P."/>
        </authorList>
    </citation>
    <scope>NUCLEOTIDE SEQUENCE [LARGE SCALE GENOMIC DNA]</scope>
    <source>
        <strain evidence="7">UBA9958</strain>
    </source>
</reference>
<evidence type="ECO:0000256" key="3">
    <source>
        <dbReference type="ARBA" id="ARBA00022989"/>
    </source>
</evidence>
<comment type="subcellular location">
    <subcellularLocation>
        <location evidence="1">Membrane</location>
    </subcellularLocation>
</comment>
<name>A0A351R8U8_9PROT</name>
<organism evidence="7 8">
    <name type="scientific">Methylotenera mobilis</name>
    <dbReference type="NCBI Taxonomy" id="359408"/>
    <lineage>
        <taxon>Bacteria</taxon>
        <taxon>Pseudomonadati</taxon>
        <taxon>Pseudomonadota</taxon>
        <taxon>Betaproteobacteria</taxon>
        <taxon>Nitrosomonadales</taxon>
        <taxon>Methylophilaceae</taxon>
        <taxon>Methylotenera</taxon>
    </lineage>
</organism>
<dbReference type="GO" id="GO:0016020">
    <property type="term" value="C:membrane"/>
    <property type="evidence" value="ECO:0007669"/>
    <property type="project" value="UniProtKB-SubCell"/>
</dbReference>
<evidence type="ECO:0000256" key="1">
    <source>
        <dbReference type="ARBA" id="ARBA00004370"/>
    </source>
</evidence>
<feature type="transmembrane region" description="Helical" evidence="5">
    <location>
        <begin position="6"/>
        <end position="23"/>
    </location>
</feature>
<protein>
    <submittedName>
        <fullName evidence="7">Heme biosynthesis protein HemY</fullName>
    </submittedName>
</protein>
<evidence type="ECO:0000256" key="5">
    <source>
        <dbReference type="SAM" id="Phobius"/>
    </source>
</evidence>
<keyword evidence="3 5" id="KW-1133">Transmembrane helix</keyword>
<accession>A0A351R8U8</accession>
<comment type="caution">
    <text evidence="7">The sequence shown here is derived from an EMBL/GenBank/DDBJ whole genome shotgun (WGS) entry which is preliminary data.</text>
</comment>
<keyword evidence="2 5" id="KW-0812">Transmembrane</keyword>
<dbReference type="EMBL" id="DNAA01000048">
    <property type="protein sequence ID" value="HBA08469.1"/>
    <property type="molecule type" value="Genomic_DNA"/>
</dbReference>
<dbReference type="Proteomes" id="UP000264313">
    <property type="component" value="Unassembled WGS sequence"/>
</dbReference>
<evidence type="ECO:0000313" key="8">
    <source>
        <dbReference type="Proteomes" id="UP000264313"/>
    </source>
</evidence>
<keyword evidence="4 5" id="KW-0472">Membrane</keyword>
<evidence type="ECO:0000259" key="6">
    <source>
        <dbReference type="Pfam" id="PF07219"/>
    </source>
</evidence>
<gene>
    <name evidence="7" type="ORF">DCW48_01970</name>
</gene>
<dbReference type="STRING" id="1132855.GCA_000384255_00051"/>
<dbReference type="Pfam" id="PF07219">
    <property type="entry name" value="HemY_N"/>
    <property type="match status" value="1"/>
</dbReference>